<dbReference type="AlphaFoldDB" id="T0MN29"/>
<organism evidence="2 3">
    <name type="scientific">Vairimorpha apis BRL 01</name>
    <dbReference type="NCBI Taxonomy" id="1037528"/>
    <lineage>
        <taxon>Eukaryota</taxon>
        <taxon>Fungi</taxon>
        <taxon>Fungi incertae sedis</taxon>
        <taxon>Microsporidia</taxon>
        <taxon>Nosematidae</taxon>
        <taxon>Vairimorpha</taxon>
    </lineage>
</organism>
<name>T0MN29_9MICR</name>
<proteinExistence type="predicted"/>
<gene>
    <name evidence="2" type="ORF">NAPIS_ORF00032</name>
</gene>
<dbReference type="OrthoDB" id="2192644at2759"/>
<accession>T0MN29</accession>
<evidence type="ECO:0000313" key="2">
    <source>
        <dbReference type="EMBL" id="EQB62390.1"/>
    </source>
</evidence>
<sequence length="188" mass="21811">MDHLATKCDQMLGFDYVRRHNEVKIRSHSVQEVMSNDNDEIRVDTKISTDIKETITKLLIVEVGMTNQDLLTIVENEKLRKYDLLANELGIIYKSKTKIIPYVMTWDGVVTTYHKKYIKKLRIQPSLEAYIQSLGDAGEVEVERTVEKLVESNYKYMEGKTMDPINNNQSKILDPEDLTKNRQGKITQ</sequence>
<reference evidence="2 3" key="1">
    <citation type="journal article" date="2013" name="BMC Genomics">
        <title>Genome sequencing and comparative genomics of honey bee microsporidia, Nosema apis reveal novel insights into host-parasite interactions.</title>
        <authorList>
            <person name="Chen Yp."/>
            <person name="Pettis J.S."/>
            <person name="Zhao Y."/>
            <person name="Liu X."/>
            <person name="Tallon L.J."/>
            <person name="Sadzewicz L.D."/>
            <person name="Li R."/>
            <person name="Zheng H."/>
            <person name="Huang S."/>
            <person name="Zhang X."/>
            <person name="Hamilton M.C."/>
            <person name="Pernal S.F."/>
            <person name="Melathopoulos A.P."/>
            <person name="Yan X."/>
            <person name="Evans J.D."/>
        </authorList>
    </citation>
    <scope>NUCLEOTIDE SEQUENCE [LARGE SCALE GENOMIC DNA]</scope>
    <source>
        <strain evidence="2 3">BRL 01</strain>
    </source>
</reference>
<keyword evidence="3" id="KW-1185">Reference proteome</keyword>
<evidence type="ECO:0000313" key="3">
    <source>
        <dbReference type="Proteomes" id="UP000053780"/>
    </source>
</evidence>
<evidence type="ECO:0000256" key="1">
    <source>
        <dbReference type="SAM" id="MobiDB-lite"/>
    </source>
</evidence>
<dbReference type="EMBL" id="KE646852">
    <property type="protein sequence ID" value="EQB62390.1"/>
    <property type="molecule type" value="Genomic_DNA"/>
</dbReference>
<dbReference type="HOGENOM" id="CLU_108130_1_0_1"/>
<feature type="region of interest" description="Disordered" evidence="1">
    <location>
        <begin position="160"/>
        <end position="188"/>
    </location>
</feature>
<protein>
    <submittedName>
        <fullName evidence="2">Uncharacterized protein</fullName>
    </submittedName>
</protein>
<dbReference type="VEuPathDB" id="MicrosporidiaDB:NAPIS_ORF00032"/>
<dbReference type="Proteomes" id="UP000053780">
    <property type="component" value="Unassembled WGS sequence"/>
</dbReference>